<dbReference type="InterPro" id="IPR023214">
    <property type="entry name" value="HAD_sf"/>
</dbReference>
<protein>
    <submittedName>
        <fullName evidence="1">Uncharacterized protein</fullName>
    </submittedName>
</protein>
<organism evidence="1 2">
    <name type="scientific">Bacillus changyiensis</name>
    <dbReference type="NCBI Taxonomy" id="3004103"/>
    <lineage>
        <taxon>Bacteria</taxon>
        <taxon>Bacillati</taxon>
        <taxon>Bacillota</taxon>
        <taxon>Bacilli</taxon>
        <taxon>Bacillales</taxon>
        <taxon>Bacillaceae</taxon>
        <taxon>Bacillus</taxon>
    </lineage>
</organism>
<evidence type="ECO:0000313" key="1">
    <source>
        <dbReference type="EMBL" id="MDA7026305.1"/>
    </source>
</evidence>
<sequence>MITEISEELGIDSFISYNGQYVLYEGEVINKNQLPTNPFRFCLTILNNVAIL</sequence>
<keyword evidence="2" id="KW-1185">Reference proteome</keyword>
<name>A0ABT4X290_9BACI</name>
<dbReference type="Gene3D" id="3.30.1240.10">
    <property type="match status" value="1"/>
</dbReference>
<dbReference type="Proteomes" id="UP001211894">
    <property type="component" value="Unassembled WGS sequence"/>
</dbReference>
<proteinExistence type="predicted"/>
<dbReference type="Pfam" id="PF08282">
    <property type="entry name" value="Hydrolase_3"/>
    <property type="match status" value="1"/>
</dbReference>
<comment type="caution">
    <text evidence="1">The sequence shown here is derived from an EMBL/GenBank/DDBJ whole genome shotgun (WGS) entry which is preliminary data.</text>
</comment>
<gene>
    <name evidence="1" type="ORF">PJ311_06705</name>
</gene>
<dbReference type="Gene3D" id="3.40.50.1000">
    <property type="entry name" value="HAD superfamily/HAD-like"/>
    <property type="match status" value="1"/>
</dbReference>
<dbReference type="EMBL" id="JAQKAB010000003">
    <property type="protein sequence ID" value="MDA7026305.1"/>
    <property type="molecule type" value="Genomic_DNA"/>
</dbReference>
<evidence type="ECO:0000313" key="2">
    <source>
        <dbReference type="Proteomes" id="UP001211894"/>
    </source>
</evidence>
<reference evidence="1 2" key="1">
    <citation type="submission" date="2023-01" db="EMBL/GenBank/DDBJ databases">
        <title>Bacillus changyiensis sp. nov., isolated from a coastal deposit.</title>
        <authorList>
            <person name="Xiao G."/>
            <person name="Lai Q."/>
            <person name="Hu Z."/>
            <person name="Shao Z."/>
        </authorList>
    </citation>
    <scope>NUCLEOTIDE SEQUENCE [LARGE SCALE GENOMIC DNA]</scope>
    <source>
        <strain evidence="1 2">CLL-7-23</strain>
    </source>
</reference>
<accession>A0ABT4X290</accession>